<reference evidence="2 3" key="1">
    <citation type="journal article" date="2024" name="Ann. Entomol. Soc. Am.">
        <title>Genomic analyses of the southern and eastern yellowjacket wasps (Hymenoptera: Vespidae) reveal evolutionary signatures of social life.</title>
        <authorList>
            <person name="Catto M.A."/>
            <person name="Caine P.B."/>
            <person name="Orr S.E."/>
            <person name="Hunt B.G."/>
            <person name="Goodisman M.A.D."/>
        </authorList>
    </citation>
    <scope>NUCLEOTIDE SEQUENCE [LARGE SCALE GENOMIC DNA]</scope>
    <source>
        <strain evidence="2">233</strain>
        <tissue evidence="2">Head and thorax</tissue>
    </source>
</reference>
<organism evidence="2 3">
    <name type="scientific">Vespula squamosa</name>
    <name type="common">Southern yellow jacket</name>
    <name type="synonym">Wasp</name>
    <dbReference type="NCBI Taxonomy" id="30214"/>
    <lineage>
        <taxon>Eukaryota</taxon>
        <taxon>Metazoa</taxon>
        <taxon>Ecdysozoa</taxon>
        <taxon>Arthropoda</taxon>
        <taxon>Hexapoda</taxon>
        <taxon>Insecta</taxon>
        <taxon>Pterygota</taxon>
        <taxon>Neoptera</taxon>
        <taxon>Endopterygota</taxon>
        <taxon>Hymenoptera</taxon>
        <taxon>Apocrita</taxon>
        <taxon>Aculeata</taxon>
        <taxon>Vespoidea</taxon>
        <taxon>Vespidae</taxon>
        <taxon>Vespinae</taxon>
        <taxon>Vespula</taxon>
    </lineage>
</organism>
<name>A0ABD2B899_VESSQ</name>
<comment type="caution">
    <text evidence="2">The sequence shown here is derived from an EMBL/GenBank/DDBJ whole genome shotgun (WGS) entry which is preliminary data.</text>
</comment>
<gene>
    <name evidence="2" type="ORF">V1478_006593</name>
</gene>
<dbReference type="EMBL" id="JAUDFV010000132">
    <property type="protein sequence ID" value="KAL2728961.1"/>
    <property type="molecule type" value="Genomic_DNA"/>
</dbReference>
<feature type="compositionally biased region" description="Basic and acidic residues" evidence="1">
    <location>
        <begin position="96"/>
        <end position="106"/>
    </location>
</feature>
<feature type="compositionally biased region" description="Polar residues" evidence="1">
    <location>
        <begin position="107"/>
        <end position="121"/>
    </location>
</feature>
<feature type="region of interest" description="Disordered" evidence="1">
    <location>
        <begin position="91"/>
        <end position="121"/>
    </location>
</feature>
<sequence>MNAKGNPQKKSNKESSLAMIPKIMSGATSTKSNDNMLLNPINIFVKSEEEMFITSNKTAQSNTYKNKEISDSTIQSTVDQICDTSILYKNNTSNTETRDPKSDLESHQSNADSNKISNSDDITSSKVKEIIVCPESNPISQKEMISEQKPAKSIIVHSAQAKKRGRPRKYVCIQTPEECDNYYSQLNVSNSETSTYRTKNSTNTFVGASDSKSSNQNDKVDIDNINAPKRRGRPPSKNKNSIKNEVKDRIKKKVIINTPDIEHISQLSDTDVVSKENSRLSVVEKEEIQLIKCMRCEKEIAKEQQEVHNLMKHNNMGWYEGEESMDFQNDIKLLKRVLSNAIKRKKGQLGCEQCGAIKRSVNGFISHIQFCGKSDDEKRALMVTCSVCNAVMMPSSMEIHERHHRELKYNKRKNFLMEFPENEKVRRKAAEKAVSKILQFTELVKEECLGQPKKVELNSSVLVSKYKAWFCVIVCATILACSYLQNDAMPKS</sequence>
<proteinExistence type="predicted"/>
<feature type="region of interest" description="Disordered" evidence="1">
    <location>
        <begin position="192"/>
        <end position="242"/>
    </location>
</feature>
<evidence type="ECO:0000313" key="2">
    <source>
        <dbReference type="EMBL" id="KAL2728961.1"/>
    </source>
</evidence>
<evidence type="ECO:0000313" key="3">
    <source>
        <dbReference type="Proteomes" id="UP001607302"/>
    </source>
</evidence>
<accession>A0ABD2B899</accession>
<evidence type="ECO:0000256" key="1">
    <source>
        <dbReference type="SAM" id="MobiDB-lite"/>
    </source>
</evidence>
<feature type="compositionally biased region" description="Polar residues" evidence="1">
    <location>
        <begin position="192"/>
        <end position="217"/>
    </location>
</feature>
<dbReference type="AlphaFoldDB" id="A0ABD2B899"/>
<dbReference type="Proteomes" id="UP001607302">
    <property type="component" value="Unassembled WGS sequence"/>
</dbReference>
<protein>
    <submittedName>
        <fullName evidence="2">General transcription factor 3C polypeptide 2-like isoform X1</fullName>
    </submittedName>
</protein>
<keyword evidence="3" id="KW-1185">Reference proteome</keyword>